<feature type="compositionally biased region" description="Polar residues" evidence="4">
    <location>
        <begin position="1"/>
        <end position="10"/>
    </location>
</feature>
<dbReference type="AlphaFoldDB" id="A0A2S9K4K0"/>
<sequence length="425" mass="42517">MNANDLSLSATGKVGAAAGLTGQPAAGWRAAGSDSSFEQELRRQTEAGPSADAAAAAKAKPATKAEPEPAADGQATDAKEDKVGDPAADWLALVDGMRARAETQPAAAPVAPEPAAESLTALATPGAGDAISTANAAGLATEPARSAGPKTAEREASEPTTANAADGAQLQPPLTPLSTMVPALQPAAPASPTAAAPATTELESASDALGARAQPRLVTQPEAGELDAISARALAAALPQPSNRPAVAAGAGPGAEALTAPDPMAQALPATQATATGAEPLVDAPPVQRHVATPMGQRGWDQAVSQQVSWLVRDQLQSASLSLNPPHLGPIQITLQLDQQQASVQFVAAAPEVRQALQEALPVLRAMLGEAGISLGQADVGSRQSGREQAAPQRAARGTQAVEDEPVEALLPPRAQGSGLVNLFA</sequence>
<dbReference type="Pfam" id="PF02120">
    <property type="entry name" value="Flg_hook"/>
    <property type="match status" value="1"/>
</dbReference>
<dbReference type="InterPro" id="IPR021136">
    <property type="entry name" value="Flagellar_hook_control-like_C"/>
</dbReference>
<comment type="similarity">
    <text evidence="2">Belongs to the FliK family.</text>
</comment>
<keyword evidence="7" id="KW-1185">Reference proteome</keyword>
<evidence type="ECO:0000256" key="3">
    <source>
        <dbReference type="ARBA" id="ARBA00022795"/>
    </source>
</evidence>
<evidence type="ECO:0000256" key="1">
    <source>
        <dbReference type="ARBA" id="ARBA00003944"/>
    </source>
</evidence>
<dbReference type="PANTHER" id="PTHR37533">
    <property type="entry name" value="FLAGELLAR HOOK-LENGTH CONTROL PROTEIN"/>
    <property type="match status" value="1"/>
</dbReference>
<feature type="domain" description="Flagellar hook-length control protein-like C-terminal" evidence="5">
    <location>
        <begin position="306"/>
        <end position="387"/>
    </location>
</feature>
<feature type="region of interest" description="Disordered" evidence="4">
    <location>
        <begin position="1"/>
        <end position="224"/>
    </location>
</feature>
<keyword evidence="3" id="KW-1005">Bacterial flagellum biogenesis</keyword>
<feature type="compositionally biased region" description="Low complexity" evidence="4">
    <location>
        <begin position="245"/>
        <end position="260"/>
    </location>
</feature>
<dbReference type="OrthoDB" id="8596319at2"/>
<dbReference type="GO" id="GO:0009424">
    <property type="term" value="C:bacterial-type flagellum hook"/>
    <property type="evidence" value="ECO:0007669"/>
    <property type="project" value="InterPro"/>
</dbReference>
<dbReference type="CDD" id="cd17470">
    <property type="entry name" value="T3SS_Flik_C"/>
    <property type="match status" value="1"/>
</dbReference>
<comment type="caution">
    <text evidence="6">The sequence shown here is derived from an EMBL/GenBank/DDBJ whole genome shotgun (WGS) entry which is preliminary data.</text>
</comment>
<gene>
    <name evidence="6" type="ORF">C6P64_09895</name>
</gene>
<evidence type="ECO:0000256" key="4">
    <source>
        <dbReference type="SAM" id="MobiDB-lite"/>
    </source>
</evidence>
<evidence type="ECO:0000313" key="6">
    <source>
        <dbReference type="EMBL" id="PRD65305.1"/>
    </source>
</evidence>
<proteinExistence type="inferred from homology"/>
<dbReference type="RefSeq" id="WP_105748402.1">
    <property type="nucleotide sequence ID" value="NZ_PVLQ01000031.1"/>
</dbReference>
<feature type="region of interest" description="Disordered" evidence="4">
    <location>
        <begin position="379"/>
        <end position="405"/>
    </location>
</feature>
<feature type="compositionally biased region" description="Low complexity" evidence="4">
    <location>
        <begin position="182"/>
        <end position="206"/>
    </location>
</feature>
<dbReference type="Proteomes" id="UP000238589">
    <property type="component" value="Unassembled WGS sequence"/>
</dbReference>
<feature type="region of interest" description="Disordered" evidence="4">
    <location>
        <begin position="239"/>
        <end position="260"/>
    </location>
</feature>
<comment type="function">
    <text evidence="1">Controls the length of the flagellar hook.</text>
</comment>
<dbReference type="GO" id="GO:0044780">
    <property type="term" value="P:bacterial-type flagellum assembly"/>
    <property type="evidence" value="ECO:0007669"/>
    <property type="project" value="InterPro"/>
</dbReference>
<dbReference type="Gene3D" id="3.30.750.140">
    <property type="match status" value="1"/>
</dbReference>
<feature type="compositionally biased region" description="Low complexity" evidence="4">
    <location>
        <begin position="46"/>
        <end position="71"/>
    </location>
</feature>
<accession>A0A2S9K4K0</accession>
<dbReference type="InterPro" id="IPR052563">
    <property type="entry name" value="FliK"/>
</dbReference>
<evidence type="ECO:0000259" key="5">
    <source>
        <dbReference type="Pfam" id="PF02120"/>
    </source>
</evidence>
<dbReference type="PRINTS" id="PR01007">
    <property type="entry name" value="FLGHOOKFLIK"/>
</dbReference>
<dbReference type="InterPro" id="IPR038610">
    <property type="entry name" value="FliK-like_C_sf"/>
</dbReference>
<protein>
    <recommendedName>
        <fullName evidence="5">Flagellar hook-length control protein-like C-terminal domain-containing protein</fullName>
    </recommendedName>
</protein>
<dbReference type="PANTHER" id="PTHR37533:SF2">
    <property type="entry name" value="FLAGELLAR HOOK-LENGTH CONTROL PROTEIN"/>
    <property type="match status" value="1"/>
</dbReference>
<feature type="compositionally biased region" description="Low complexity" evidence="4">
    <location>
        <begin position="102"/>
        <end position="117"/>
    </location>
</feature>
<evidence type="ECO:0000256" key="2">
    <source>
        <dbReference type="ARBA" id="ARBA00009149"/>
    </source>
</evidence>
<evidence type="ECO:0000313" key="7">
    <source>
        <dbReference type="Proteomes" id="UP000238589"/>
    </source>
</evidence>
<organism evidence="6 7">
    <name type="scientific">Malikia granosa</name>
    <dbReference type="NCBI Taxonomy" id="263067"/>
    <lineage>
        <taxon>Bacteria</taxon>
        <taxon>Pseudomonadati</taxon>
        <taxon>Pseudomonadota</taxon>
        <taxon>Betaproteobacteria</taxon>
        <taxon>Burkholderiales</taxon>
        <taxon>Comamonadaceae</taxon>
        <taxon>Malikia</taxon>
    </lineage>
</organism>
<name>A0A2S9K4K0_9BURK</name>
<reference evidence="6 7" key="1">
    <citation type="submission" date="2018-03" db="EMBL/GenBank/DDBJ databases">
        <title>Comparative genomics illustrates the genes involved in a hyperalkaliphilic mechanisms of Serpentinomonas isolated from highly-alkaline calcium-rich serpentinized springs.</title>
        <authorList>
            <person name="Suzuki S."/>
            <person name="Ishii S."/>
            <person name="Walworth N."/>
            <person name="Bird L."/>
            <person name="Kuenen J.G."/>
            <person name="Nealson K.H."/>
        </authorList>
    </citation>
    <scope>NUCLEOTIDE SEQUENCE [LARGE SCALE GENOMIC DNA]</scope>
    <source>
        <strain evidence="6 7">P1</strain>
    </source>
</reference>
<dbReference type="InterPro" id="IPR001635">
    <property type="entry name" value="Flag_hook_Flik"/>
</dbReference>
<dbReference type="EMBL" id="PVLQ01000031">
    <property type="protein sequence ID" value="PRD65305.1"/>
    <property type="molecule type" value="Genomic_DNA"/>
</dbReference>